<dbReference type="AlphaFoldDB" id="A0A9J6GA55"/>
<gene>
    <name evidence="1" type="ORF">HPB48_019002</name>
</gene>
<protein>
    <submittedName>
        <fullName evidence="1">Uncharacterized protein</fullName>
    </submittedName>
</protein>
<name>A0A9J6GA55_HAELO</name>
<keyword evidence="2" id="KW-1185">Reference proteome</keyword>
<dbReference type="VEuPathDB" id="VectorBase:HLOH_057140"/>
<proteinExistence type="predicted"/>
<evidence type="ECO:0000313" key="2">
    <source>
        <dbReference type="Proteomes" id="UP000821853"/>
    </source>
</evidence>
<organism evidence="1 2">
    <name type="scientific">Haemaphysalis longicornis</name>
    <name type="common">Bush tick</name>
    <dbReference type="NCBI Taxonomy" id="44386"/>
    <lineage>
        <taxon>Eukaryota</taxon>
        <taxon>Metazoa</taxon>
        <taxon>Ecdysozoa</taxon>
        <taxon>Arthropoda</taxon>
        <taxon>Chelicerata</taxon>
        <taxon>Arachnida</taxon>
        <taxon>Acari</taxon>
        <taxon>Parasitiformes</taxon>
        <taxon>Ixodida</taxon>
        <taxon>Ixodoidea</taxon>
        <taxon>Ixodidae</taxon>
        <taxon>Haemaphysalinae</taxon>
        <taxon>Haemaphysalis</taxon>
    </lineage>
</organism>
<sequence>MADVSSLGRVRTQYYVTPAWSLQELCRRALIAQLSLAGWNALMQRYSERFRRRAALIPSGQFSGCGVDFCLEHYFSKSGHPSYLVKCLLDQRWYLAIRVQDRRPDHIIEDEEFWSWGRFVNRHLLSALAVAVDSPASSIYIVTVCPDDGLERFAGALAARALCVRESNLWKFLQQLCSALLFLEGM</sequence>
<accession>A0A9J6GA55</accession>
<comment type="caution">
    <text evidence="1">The sequence shown here is derived from an EMBL/GenBank/DDBJ whole genome shotgun (WGS) entry which is preliminary data.</text>
</comment>
<evidence type="ECO:0000313" key="1">
    <source>
        <dbReference type="EMBL" id="KAH9372059.1"/>
    </source>
</evidence>
<dbReference type="OrthoDB" id="6494783at2759"/>
<dbReference type="OMA" id="HSYWISC"/>
<reference evidence="1 2" key="1">
    <citation type="journal article" date="2020" name="Cell">
        <title>Large-Scale Comparative Analyses of Tick Genomes Elucidate Their Genetic Diversity and Vector Capacities.</title>
        <authorList>
            <consortium name="Tick Genome and Microbiome Consortium (TIGMIC)"/>
            <person name="Jia N."/>
            <person name="Wang J."/>
            <person name="Shi W."/>
            <person name="Du L."/>
            <person name="Sun Y."/>
            <person name="Zhan W."/>
            <person name="Jiang J.F."/>
            <person name="Wang Q."/>
            <person name="Zhang B."/>
            <person name="Ji P."/>
            <person name="Bell-Sakyi L."/>
            <person name="Cui X.M."/>
            <person name="Yuan T.T."/>
            <person name="Jiang B.G."/>
            <person name="Yang W.F."/>
            <person name="Lam T.T."/>
            <person name="Chang Q.C."/>
            <person name="Ding S.J."/>
            <person name="Wang X.J."/>
            <person name="Zhu J.G."/>
            <person name="Ruan X.D."/>
            <person name="Zhao L."/>
            <person name="Wei J.T."/>
            <person name="Ye R.Z."/>
            <person name="Que T.C."/>
            <person name="Du C.H."/>
            <person name="Zhou Y.H."/>
            <person name="Cheng J.X."/>
            <person name="Dai P.F."/>
            <person name="Guo W.B."/>
            <person name="Han X.H."/>
            <person name="Huang E.J."/>
            <person name="Li L.F."/>
            <person name="Wei W."/>
            <person name="Gao Y.C."/>
            <person name="Liu J.Z."/>
            <person name="Shao H.Z."/>
            <person name="Wang X."/>
            <person name="Wang C.C."/>
            <person name="Yang T.C."/>
            <person name="Huo Q.B."/>
            <person name="Li W."/>
            <person name="Chen H.Y."/>
            <person name="Chen S.E."/>
            <person name="Zhou L.G."/>
            <person name="Ni X.B."/>
            <person name="Tian J.H."/>
            <person name="Sheng Y."/>
            <person name="Liu T."/>
            <person name="Pan Y.S."/>
            <person name="Xia L.Y."/>
            <person name="Li J."/>
            <person name="Zhao F."/>
            <person name="Cao W.C."/>
        </authorList>
    </citation>
    <scope>NUCLEOTIDE SEQUENCE [LARGE SCALE GENOMIC DNA]</scope>
    <source>
        <strain evidence="1">HaeL-2018</strain>
    </source>
</reference>
<dbReference type="EMBL" id="JABSTR010000005">
    <property type="protein sequence ID" value="KAH9372059.1"/>
    <property type="molecule type" value="Genomic_DNA"/>
</dbReference>
<dbReference type="Proteomes" id="UP000821853">
    <property type="component" value="Chromosome 3"/>
</dbReference>